<evidence type="ECO:0000313" key="1">
    <source>
        <dbReference type="EMBL" id="CAG8592281.1"/>
    </source>
</evidence>
<evidence type="ECO:0000313" key="2">
    <source>
        <dbReference type="Proteomes" id="UP000789860"/>
    </source>
</evidence>
<accession>A0ACA9MIP0</accession>
<proteinExistence type="predicted"/>
<organism evidence="1 2">
    <name type="scientific">Scutellospora calospora</name>
    <dbReference type="NCBI Taxonomy" id="85575"/>
    <lineage>
        <taxon>Eukaryota</taxon>
        <taxon>Fungi</taxon>
        <taxon>Fungi incertae sedis</taxon>
        <taxon>Mucoromycota</taxon>
        <taxon>Glomeromycotina</taxon>
        <taxon>Glomeromycetes</taxon>
        <taxon>Diversisporales</taxon>
        <taxon>Gigasporaceae</taxon>
        <taxon>Scutellospora</taxon>
    </lineage>
</organism>
<feature type="non-terminal residue" evidence="1">
    <location>
        <position position="194"/>
    </location>
</feature>
<reference evidence="1" key="1">
    <citation type="submission" date="2021-06" db="EMBL/GenBank/DDBJ databases">
        <authorList>
            <person name="Kallberg Y."/>
            <person name="Tangrot J."/>
            <person name="Rosling A."/>
        </authorList>
    </citation>
    <scope>NUCLEOTIDE SEQUENCE</scope>
    <source>
        <strain evidence="1">AU212A</strain>
    </source>
</reference>
<keyword evidence="2" id="KW-1185">Reference proteome</keyword>
<protein>
    <submittedName>
        <fullName evidence="1">2344_t:CDS:1</fullName>
    </submittedName>
</protein>
<sequence length="194" mass="22893">EEFSVKKATKLLLSLYPLRRDNLSQETSNSNLQIKQTLVYAKAHQAFYINEHLDYIYIFYQQEAIKNPSASVNEIASTFRNIQSNSFIRIFLKFITINAQFLVSTLDFFQTEKEPVFPFIETCLNQLDQFLINNKNSTNFRSDLNTLIISFNFQSNDFIFIFQSVFDKAYQKYETHIINHPARSFFQDSQIFDP</sequence>
<comment type="caution">
    <text evidence="1">The sequence shown here is derived from an EMBL/GenBank/DDBJ whole genome shotgun (WGS) entry which is preliminary data.</text>
</comment>
<name>A0ACA9MIP0_9GLOM</name>
<gene>
    <name evidence="1" type="ORF">SCALOS_LOCUS6621</name>
</gene>
<dbReference type="Proteomes" id="UP000789860">
    <property type="component" value="Unassembled WGS sequence"/>
</dbReference>
<dbReference type="EMBL" id="CAJVPM010013068">
    <property type="protein sequence ID" value="CAG8592281.1"/>
    <property type="molecule type" value="Genomic_DNA"/>
</dbReference>
<feature type="non-terminal residue" evidence="1">
    <location>
        <position position="1"/>
    </location>
</feature>